<evidence type="ECO:0000313" key="2">
    <source>
        <dbReference type="Proteomes" id="UP000321899"/>
    </source>
</evidence>
<sequence>MMRRQAWMTSLVLVLLTGFLPLYLWAQTFVPATFEDVDRKHFTDGYWNGSDGSGEIRSGTMTFKNDYNQEWSAWSGFALSTKKDTWTKDFSNQYSAITGEGIDGSSTYAVGYIGGASPELVLDSPHTLSGLYVTNTTYAYGSMEKGDDFAKKFVAGDWLRLTIEGRNSAGDIAGRQVVYLADFRSGASSPYILDTWKWVDLASMGPVKRLSFSLESTDMGEWGMNTPAYFALDNVGGPRIKEAEGSSSSCFINSLGF</sequence>
<dbReference type="EMBL" id="VDMB01000027">
    <property type="protein sequence ID" value="TYT73503.1"/>
    <property type="molecule type" value="Genomic_DNA"/>
</dbReference>
<dbReference type="RefSeq" id="WP_139450612.1">
    <property type="nucleotide sequence ID" value="NZ_VDMB01000027.1"/>
</dbReference>
<dbReference type="InterPro" id="IPR027828">
    <property type="entry name" value="DUF4465"/>
</dbReference>
<evidence type="ECO:0000313" key="1">
    <source>
        <dbReference type="EMBL" id="TYT73503.1"/>
    </source>
</evidence>
<dbReference type="Gene3D" id="2.60.120.1350">
    <property type="entry name" value="Protein of unknown function DUF4465"/>
    <property type="match status" value="1"/>
</dbReference>
<dbReference type="OrthoDB" id="8562952at2"/>
<protein>
    <submittedName>
        <fullName evidence="1">DUF4465 domain-containing protein</fullName>
    </submittedName>
</protein>
<keyword evidence="2" id="KW-1185">Reference proteome</keyword>
<organism evidence="1 2">
    <name type="scientific">Desulfobotulus mexicanus</name>
    <dbReference type="NCBI Taxonomy" id="2586642"/>
    <lineage>
        <taxon>Bacteria</taxon>
        <taxon>Pseudomonadati</taxon>
        <taxon>Thermodesulfobacteriota</taxon>
        <taxon>Desulfobacteria</taxon>
        <taxon>Desulfobacterales</taxon>
        <taxon>Desulfobacteraceae</taxon>
        <taxon>Desulfobotulus</taxon>
    </lineage>
</organism>
<comment type="caution">
    <text evidence="1">The sequence shown here is derived from an EMBL/GenBank/DDBJ whole genome shotgun (WGS) entry which is preliminary data.</text>
</comment>
<reference evidence="1 2" key="1">
    <citation type="submission" date="2019-06" db="EMBL/GenBank/DDBJ databases">
        <title>Desulfobotulus mexicanus sp. nov., a novel sulfate-reducing bacterium isolated from the sediment of an alkaline crater lake in Mexico.</title>
        <authorList>
            <person name="Hirschler-Rea A."/>
        </authorList>
    </citation>
    <scope>NUCLEOTIDE SEQUENCE [LARGE SCALE GENOMIC DNA]</scope>
    <source>
        <strain evidence="1 2">PAR22N</strain>
    </source>
</reference>
<accession>A0A5S5MCP9</accession>
<gene>
    <name evidence="1" type="ORF">FIM25_14665</name>
</gene>
<proteinExistence type="predicted"/>
<dbReference type="AlphaFoldDB" id="A0A5S5MCP9"/>
<dbReference type="Proteomes" id="UP000321899">
    <property type="component" value="Unassembled WGS sequence"/>
</dbReference>
<dbReference type="Pfam" id="PF14717">
    <property type="entry name" value="DUF4465"/>
    <property type="match status" value="1"/>
</dbReference>
<name>A0A5S5MCP9_9BACT</name>